<protein>
    <submittedName>
        <fullName evidence="2">GNAT family N-acetyltransferase</fullName>
    </submittedName>
</protein>
<evidence type="ECO:0000259" key="1">
    <source>
        <dbReference type="PROSITE" id="PS51186"/>
    </source>
</evidence>
<dbReference type="CDD" id="cd04301">
    <property type="entry name" value="NAT_SF"/>
    <property type="match status" value="1"/>
</dbReference>
<dbReference type="InterPro" id="IPR016181">
    <property type="entry name" value="Acyl_CoA_acyltransferase"/>
</dbReference>
<dbReference type="GO" id="GO:0016747">
    <property type="term" value="F:acyltransferase activity, transferring groups other than amino-acyl groups"/>
    <property type="evidence" value="ECO:0007669"/>
    <property type="project" value="InterPro"/>
</dbReference>
<dbReference type="SUPFAM" id="SSF55729">
    <property type="entry name" value="Acyl-CoA N-acyltransferases (Nat)"/>
    <property type="match status" value="1"/>
</dbReference>
<name>A0A6G9AZC9_9BACT</name>
<feature type="domain" description="N-acetyltransferase" evidence="1">
    <location>
        <begin position="1"/>
        <end position="135"/>
    </location>
</feature>
<sequence length="135" mass="15607">MQTAYLADLRQLYLNSRAQTFTWLDVSTFKLDDFDKATQDEELLVAILGNKPIGFVSWWPPDNFIHNLYIDPRFCRQGIGKALLTRCLEKLDRPATLKCLQQNTNAVSFYQTQGWVIKEEGTSDEGAYFLLILHE</sequence>
<proteinExistence type="predicted"/>
<dbReference type="AlphaFoldDB" id="A0A6G9AZC9"/>
<reference evidence="2 3" key="1">
    <citation type="submission" date="2020-03" db="EMBL/GenBank/DDBJ databases">
        <authorList>
            <person name="Kim M.K."/>
        </authorList>
    </citation>
    <scope>NUCLEOTIDE SEQUENCE [LARGE SCALE GENOMIC DNA]</scope>
    <source>
        <strain evidence="2 3">BT328</strain>
    </source>
</reference>
<dbReference type="Pfam" id="PF00583">
    <property type="entry name" value="Acetyltransf_1"/>
    <property type="match status" value="1"/>
</dbReference>
<gene>
    <name evidence="2" type="ORF">G8759_04125</name>
</gene>
<keyword evidence="2" id="KW-0808">Transferase</keyword>
<dbReference type="EMBL" id="CP050063">
    <property type="protein sequence ID" value="QIP17655.1"/>
    <property type="molecule type" value="Genomic_DNA"/>
</dbReference>
<dbReference type="Gene3D" id="3.40.630.30">
    <property type="match status" value="1"/>
</dbReference>
<organism evidence="2 3">
    <name type="scientific">Spirosoma aureum</name>
    <dbReference type="NCBI Taxonomy" id="2692134"/>
    <lineage>
        <taxon>Bacteria</taxon>
        <taxon>Pseudomonadati</taxon>
        <taxon>Bacteroidota</taxon>
        <taxon>Cytophagia</taxon>
        <taxon>Cytophagales</taxon>
        <taxon>Cytophagaceae</taxon>
        <taxon>Spirosoma</taxon>
    </lineage>
</organism>
<dbReference type="Proteomes" id="UP000501802">
    <property type="component" value="Chromosome"/>
</dbReference>
<accession>A0A6G9AZC9</accession>
<dbReference type="InterPro" id="IPR000182">
    <property type="entry name" value="GNAT_dom"/>
</dbReference>
<evidence type="ECO:0000313" key="2">
    <source>
        <dbReference type="EMBL" id="QIP17655.1"/>
    </source>
</evidence>
<dbReference type="KEGG" id="spib:G8759_04125"/>
<keyword evidence="3" id="KW-1185">Reference proteome</keyword>
<dbReference type="PROSITE" id="PS51186">
    <property type="entry name" value="GNAT"/>
    <property type="match status" value="1"/>
</dbReference>
<evidence type="ECO:0000313" key="3">
    <source>
        <dbReference type="Proteomes" id="UP000501802"/>
    </source>
</evidence>